<organism evidence="1 2">
    <name type="scientific">Brevibacillus porteri</name>
    <dbReference type="NCBI Taxonomy" id="2126350"/>
    <lineage>
        <taxon>Bacteria</taxon>
        <taxon>Bacillati</taxon>
        <taxon>Bacillota</taxon>
        <taxon>Bacilli</taxon>
        <taxon>Bacillales</taxon>
        <taxon>Paenibacillaceae</taxon>
        <taxon>Brevibacillus</taxon>
    </lineage>
</organism>
<name>A0ABX5FYN9_9BACL</name>
<dbReference type="RefSeq" id="WP_106833143.1">
    <property type="nucleotide sequence ID" value="NZ_JARMGD010000015.1"/>
</dbReference>
<proteinExistence type="predicted"/>
<protein>
    <recommendedName>
        <fullName evidence="3">DUF4274 domain-containing protein</fullName>
    </recommendedName>
</protein>
<evidence type="ECO:0000313" key="2">
    <source>
        <dbReference type="Proteomes" id="UP000241645"/>
    </source>
</evidence>
<evidence type="ECO:0008006" key="3">
    <source>
        <dbReference type="Google" id="ProtNLM"/>
    </source>
</evidence>
<accession>A0ABX5FYN9</accession>
<sequence>MENAYHDPINNRVAVEWLGYFWYNEWALRLGFKFEMEVAVVFMINLEDFPHNKESLLRLLEKSRTSKLFHEEMAKWCWLFWSRWRSDEEDLFTKTDEETIDTAIEIGECWVDRPQNGSQIIIFDEEQIEKWISQLKEDRDKDK</sequence>
<dbReference type="Proteomes" id="UP000241645">
    <property type="component" value="Unassembled WGS sequence"/>
</dbReference>
<dbReference type="EMBL" id="PXZO01000002">
    <property type="protein sequence ID" value="PSK14512.1"/>
    <property type="molecule type" value="Genomic_DNA"/>
</dbReference>
<keyword evidence="2" id="KW-1185">Reference proteome</keyword>
<comment type="caution">
    <text evidence="1">The sequence shown here is derived from an EMBL/GenBank/DDBJ whole genome shotgun (WGS) entry which is preliminary data.</text>
</comment>
<gene>
    <name evidence="1" type="ORF">C7R92_02585</name>
</gene>
<dbReference type="GeneID" id="95749030"/>
<reference evidence="1 2" key="1">
    <citation type="submission" date="2018-03" db="EMBL/GenBank/DDBJ databases">
        <title>Brevisbacillus phylogenomics.</title>
        <authorList>
            <person name="Dunlap C."/>
        </authorList>
    </citation>
    <scope>NUCLEOTIDE SEQUENCE [LARGE SCALE GENOMIC DNA]</scope>
    <source>
        <strain evidence="1 2">NRRL B-41110</strain>
    </source>
</reference>
<evidence type="ECO:0000313" key="1">
    <source>
        <dbReference type="EMBL" id="PSK14512.1"/>
    </source>
</evidence>